<keyword evidence="3" id="KW-1185">Reference proteome</keyword>
<feature type="region of interest" description="Disordered" evidence="1">
    <location>
        <begin position="1"/>
        <end position="42"/>
    </location>
</feature>
<feature type="compositionally biased region" description="Low complexity" evidence="1">
    <location>
        <begin position="8"/>
        <end position="19"/>
    </location>
</feature>
<proteinExistence type="predicted"/>
<feature type="region of interest" description="Disordered" evidence="1">
    <location>
        <begin position="93"/>
        <end position="114"/>
    </location>
</feature>
<comment type="caution">
    <text evidence="2">The sequence shown here is derived from an EMBL/GenBank/DDBJ whole genome shotgun (WGS) entry which is preliminary data.</text>
</comment>
<dbReference type="Proteomes" id="UP000092321">
    <property type="component" value="Unassembled WGS sequence"/>
</dbReference>
<evidence type="ECO:0000313" key="3">
    <source>
        <dbReference type="Proteomes" id="UP000092321"/>
    </source>
</evidence>
<sequence>MNKKHNNENTNNDSNIRNENQADTNSEREEIEQLNSLSRESSATLFSLNSNTAEFNEYFQNNDDINGTNLITKTNSRTKIKNFLTKILSKKKRSKTIDNTDSKRNTNTDTFSSSASSLNQSIYDIRQYDYLPFYF</sequence>
<reference evidence="3" key="1">
    <citation type="journal article" date="2016" name="Proc. Natl. Acad. Sci. U.S.A.">
        <title>Comparative genomics of biotechnologically important yeasts.</title>
        <authorList>
            <person name="Riley R."/>
            <person name="Haridas S."/>
            <person name="Wolfe K.H."/>
            <person name="Lopes M.R."/>
            <person name="Hittinger C.T."/>
            <person name="Goeker M."/>
            <person name="Salamov A.A."/>
            <person name="Wisecaver J.H."/>
            <person name="Long T.M."/>
            <person name="Calvey C.H."/>
            <person name="Aerts A.L."/>
            <person name="Barry K.W."/>
            <person name="Choi C."/>
            <person name="Clum A."/>
            <person name="Coughlan A.Y."/>
            <person name="Deshpande S."/>
            <person name="Douglass A.P."/>
            <person name="Hanson S.J."/>
            <person name="Klenk H.-P."/>
            <person name="LaButti K.M."/>
            <person name="Lapidus A."/>
            <person name="Lindquist E.A."/>
            <person name="Lipzen A.M."/>
            <person name="Meier-Kolthoff J.P."/>
            <person name="Ohm R.A."/>
            <person name="Otillar R.P."/>
            <person name="Pangilinan J.L."/>
            <person name="Peng Y."/>
            <person name="Rokas A."/>
            <person name="Rosa C.A."/>
            <person name="Scheuner C."/>
            <person name="Sibirny A.A."/>
            <person name="Slot J.C."/>
            <person name="Stielow J.B."/>
            <person name="Sun H."/>
            <person name="Kurtzman C.P."/>
            <person name="Blackwell M."/>
            <person name="Grigoriev I.V."/>
            <person name="Jeffries T.W."/>
        </authorList>
    </citation>
    <scope>NUCLEOTIDE SEQUENCE [LARGE SCALE GENOMIC DNA]</scope>
    <source>
        <strain evidence="3">NRRL Y-1626</strain>
    </source>
</reference>
<dbReference type="AlphaFoldDB" id="A0A1B7TJ50"/>
<evidence type="ECO:0000313" key="2">
    <source>
        <dbReference type="EMBL" id="OBA28675.1"/>
    </source>
</evidence>
<protein>
    <submittedName>
        <fullName evidence="2">Uncharacterized protein</fullName>
    </submittedName>
</protein>
<feature type="compositionally biased region" description="Polar residues" evidence="1">
    <location>
        <begin position="33"/>
        <end position="42"/>
    </location>
</feature>
<evidence type="ECO:0000256" key="1">
    <source>
        <dbReference type="SAM" id="MobiDB-lite"/>
    </source>
</evidence>
<feature type="compositionally biased region" description="Basic and acidic residues" evidence="1">
    <location>
        <begin position="95"/>
        <end position="106"/>
    </location>
</feature>
<accession>A0A1B7TJ50</accession>
<gene>
    <name evidence="2" type="ORF">HANVADRAFT_51144</name>
</gene>
<dbReference type="EMBL" id="LXPE01000002">
    <property type="protein sequence ID" value="OBA28675.1"/>
    <property type="molecule type" value="Genomic_DNA"/>
</dbReference>
<organism evidence="2 3">
    <name type="scientific">Hanseniaspora valbyensis NRRL Y-1626</name>
    <dbReference type="NCBI Taxonomy" id="766949"/>
    <lineage>
        <taxon>Eukaryota</taxon>
        <taxon>Fungi</taxon>
        <taxon>Dikarya</taxon>
        <taxon>Ascomycota</taxon>
        <taxon>Saccharomycotina</taxon>
        <taxon>Saccharomycetes</taxon>
        <taxon>Saccharomycodales</taxon>
        <taxon>Saccharomycodaceae</taxon>
        <taxon>Hanseniaspora</taxon>
    </lineage>
</organism>
<name>A0A1B7TJ50_9ASCO</name>